<dbReference type="InterPro" id="IPR050482">
    <property type="entry name" value="Sensor_HK_TwoCompSys"/>
</dbReference>
<keyword evidence="9" id="KW-1185">Reference proteome</keyword>
<keyword evidence="2 8" id="KW-0418">Kinase</keyword>
<keyword evidence="5" id="KW-1133">Transmembrane helix</keyword>
<comment type="caution">
    <text evidence="8">The sequence shown here is derived from an EMBL/GenBank/DDBJ whole genome shotgun (WGS) entry which is preliminary data.</text>
</comment>
<keyword evidence="5" id="KW-0472">Membrane</keyword>
<evidence type="ECO:0000256" key="1">
    <source>
        <dbReference type="ARBA" id="ARBA00022679"/>
    </source>
</evidence>
<feature type="compositionally biased region" description="Basic and acidic residues" evidence="4">
    <location>
        <begin position="402"/>
        <end position="416"/>
    </location>
</feature>
<dbReference type="Gene3D" id="1.20.5.1930">
    <property type="match status" value="1"/>
</dbReference>
<proteinExistence type="predicted"/>
<dbReference type="PANTHER" id="PTHR24421:SF63">
    <property type="entry name" value="SENSOR HISTIDINE KINASE DESK"/>
    <property type="match status" value="1"/>
</dbReference>
<evidence type="ECO:0000256" key="4">
    <source>
        <dbReference type="SAM" id="MobiDB-lite"/>
    </source>
</evidence>
<feature type="region of interest" description="Disordered" evidence="4">
    <location>
        <begin position="346"/>
        <end position="416"/>
    </location>
</feature>
<dbReference type="EMBL" id="JBDXMX010000003">
    <property type="protein sequence ID" value="MEO9247906.1"/>
    <property type="molecule type" value="Genomic_DNA"/>
</dbReference>
<keyword evidence="5" id="KW-0812">Transmembrane</keyword>
<dbReference type="InterPro" id="IPR003594">
    <property type="entry name" value="HATPase_dom"/>
</dbReference>
<dbReference type="PANTHER" id="PTHR24421">
    <property type="entry name" value="NITRATE/NITRITE SENSOR PROTEIN NARX-RELATED"/>
    <property type="match status" value="1"/>
</dbReference>
<feature type="domain" description="Signal transduction histidine kinase subgroup 3 dimerisation and phosphoacceptor" evidence="7">
    <location>
        <begin position="202"/>
        <end position="266"/>
    </location>
</feature>
<protein>
    <submittedName>
        <fullName evidence="8">Sensor histidine kinase</fullName>
    </submittedName>
</protein>
<evidence type="ECO:0000256" key="5">
    <source>
        <dbReference type="SAM" id="Phobius"/>
    </source>
</evidence>
<dbReference type="GO" id="GO:0016301">
    <property type="term" value="F:kinase activity"/>
    <property type="evidence" value="ECO:0007669"/>
    <property type="project" value="UniProtKB-KW"/>
</dbReference>
<accession>A0ABV0IIC8</accession>
<feature type="domain" description="Histidine kinase/HSP90-like ATPase" evidence="6">
    <location>
        <begin position="308"/>
        <end position="416"/>
    </location>
</feature>
<dbReference type="CDD" id="cd16917">
    <property type="entry name" value="HATPase_UhpB-NarQ-NarX-like"/>
    <property type="match status" value="1"/>
</dbReference>
<reference evidence="8 9" key="1">
    <citation type="submission" date="2024-05" db="EMBL/GenBank/DDBJ databases">
        <authorList>
            <person name="Yi C."/>
        </authorList>
    </citation>
    <scope>NUCLEOTIDE SEQUENCE [LARGE SCALE GENOMIC DNA]</scope>
    <source>
        <strain evidence="8 9">XS13</strain>
    </source>
</reference>
<evidence type="ECO:0000313" key="9">
    <source>
        <dbReference type="Proteomes" id="UP001484097"/>
    </source>
</evidence>
<dbReference type="Pfam" id="PF07730">
    <property type="entry name" value="HisKA_3"/>
    <property type="match status" value="1"/>
</dbReference>
<gene>
    <name evidence="8" type="ORF">ABDK96_09450</name>
</gene>
<dbReference type="RefSeq" id="WP_347920526.1">
    <property type="nucleotide sequence ID" value="NZ_JBDXMX010000003.1"/>
</dbReference>
<dbReference type="InterPro" id="IPR011712">
    <property type="entry name" value="Sig_transdc_His_kin_sub3_dim/P"/>
</dbReference>
<dbReference type="InterPro" id="IPR036890">
    <property type="entry name" value="HATPase_C_sf"/>
</dbReference>
<evidence type="ECO:0000313" key="8">
    <source>
        <dbReference type="EMBL" id="MEO9247906.1"/>
    </source>
</evidence>
<feature type="compositionally biased region" description="Low complexity" evidence="4">
    <location>
        <begin position="357"/>
        <end position="375"/>
    </location>
</feature>
<keyword evidence="1" id="KW-0808">Transferase</keyword>
<dbReference type="Gene3D" id="3.30.565.10">
    <property type="entry name" value="Histidine kinase-like ATPase, C-terminal domain"/>
    <property type="match status" value="1"/>
</dbReference>
<dbReference type="SUPFAM" id="SSF55874">
    <property type="entry name" value="ATPase domain of HSP90 chaperone/DNA topoisomerase II/histidine kinase"/>
    <property type="match status" value="1"/>
</dbReference>
<organism evidence="8 9">
    <name type="scientific">Citricoccus nitrophenolicus</name>
    <dbReference type="NCBI Taxonomy" id="863575"/>
    <lineage>
        <taxon>Bacteria</taxon>
        <taxon>Bacillati</taxon>
        <taxon>Actinomycetota</taxon>
        <taxon>Actinomycetes</taxon>
        <taxon>Micrococcales</taxon>
        <taxon>Micrococcaceae</taxon>
        <taxon>Citricoccus</taxon>
    </lineage>
</organism>
<feature type="transmembrane region" description="Helical" evidence="5">
    <location>
        <begin position="162"/>
        <end position="181"/>
    </location>
</feature>
<feature type="transmembrane region" description="Helical" evidence="5">
    <location>
        <begin position="33"/>
        <end position="52"/>
    </location>
</feature>
<feature type="transmembrane region" description="Helical" evidence="5">
    <location>
        <begin position="137"/>
        <end position="156"/>
    </location>
</feature>
<evidence type="ECO:0000256" key="2">
    <source>
        <dbReference type="ARBA" id="ARBA00022777"/>
    </source>
</evidence>
<evidence type="ECO:0000259" key="6">
    <source>
        <dbReference type="Pfam" id="PF02518"/>
    </source>
</evidence>
<dbReference type="Pfam" id="PF02518">
    <property type="entry name" value="HATPase_c"/>
    <property type="match status" value="1"/>
</dbReference>
<feature type="transmembrane region" description="Helical" evidence="5">
    <location>
        <begin position="64"/>
        <end position="82"/>
    </location>
</feature>
<dbReference type="Proteomes" id="UP001484097">
    <property type="component" value="Unassembled WGS sequence"/>
</dbReference>
<sequence>MRDSTAATGRARIDAPYGLGEWPTLPLRPEERFPVLSSAGVWLLFLVWPLVAMLSGGAPWEQKVLGLAGLAGFVTLYIRHFIWPWRIQRWPHWANTVLVTGLMGLCVLATIPTAGLNAFNFLPFTLAVWIFPHAIRLGVPVAVGLTLAWAVLGYSAGAASGAWWLIIPSSLALVIMVALRVSMEHEEKGRALSEELALSRQREQVGRDVHDLLGHSLTVITLKTDLARRLVDADPERAKAELEEVLGLSRQSLAEVRNTVGGLHVPELGAQLASVRTALEAAGISARLPEPDSVAELPADRRELYAWCLREAVTNVIRHADAAHCTVTLAGDRLMVADDGVGLGAWPAEDGPGAGPGTTTAGSPAAAGSPFASGGSSAGTGLRGMLRRVEEAGGRLSVTETHPGRDRPGTTLEVHL</sequence>
<evidence type="ECO:0000259" key="7">
    <source>
        <dbReference type="Pfam" id="PF07730"/>
    </source>
</evidence>
<evidence type="ECO:0000256" key="3">
    <source>
        <dbReference type="ARBA" id="ARBA00023012"/>
    </source>
</evidence>
<keyword evidence="3" id="KW-0902">Two-component regulatory system</keyword>
<name>A0ABV0IIC8_9MICC</name>